<feature type="region of interest" description="Disordered" evidence="1">
    <location>
        <begin position="106"/>
        <end position="160"/>
    </location>
</feature>
<organism evidence="2 3">
    <name type="scientific">Paramuricea clavata</name>
    <name type="common">Red gorgonian</name>
    <name type="synonym">Violescent sea-whip</name>
    <dbReference type="NCBI Taxonomy" id="317549"/>
    <lineage>
        <taxon>Eukaryota</taxon>
        <taxon>Metazoa</taxon>
        <taxon>Cnidaria</taxon>
        <taxon>Anthozoa</taxon>
        <taxon>Octocorallia</taxon>
        <taxon>Malacalcyonacea</taxon>
        <taxon>Plexauridae</taxon>
        <taxon>Paramuricea</taxon>
    </lineage>
</organism>
<protein>
    <submittedName>
        <fullName evidence="2">Uncharacterized protein</fullName>
    </submittedName>
</protein>
<evidence type="ECO:0000313" key="2">
    <source>
        <dbReference type="EMBL" id="CAB4046294.1"/>
    </source>
</evidence>
<dbReference type="EMBL" id="CACRXK020049378">
    <property type="protein sequence ID" value="CAB4046294.1"/>
    <property type="molecule type" value="Genomic_DNA"/>
</dbReference>
<keyword evidence="3" id="KW-1185">Reference proteome</keyword>
<feature type="compositionally biased region" description="Basic and acidic residues" evidence="1">
    <location>
        <begin position="106"/>
        <end position="152"/>
    </location>
</feature>
<feature type="non-terminal residue" evidence="2">
    <location>
        <position position="160"/>
    </location>
</feature>
<dbReference type="Proteomes" id="UP001152795">
    <property type="component" value="Unassembled WGS sequence"/>
</dbReference>
<gene>
    <name evidence="2" type="ORF">PACLA_8A039909</name>
</gene>
<dbReference type="OrthoDB" id="2286242at2759"/>
<feature type="non-terminal residue" evidence="2">
    <location>
        <position position="1"/>
    </location>
</feature>
<evidence type="ECO:0000313" key="3">
    <source>
        <dbReference type="Proteomes" id="UP001152795"/>
    </source>
</evidence>
<dbReference type="PANTHER" id="PTHR33244">
    <property type="entry name" value="INTEGRASE CATALYTIC DOMAIN-CONTAINING PROTEIN-RELATED"/>
    <property type="match status" value="1"/>
</dbReference>
<proteinExistence type="predicted"/>
<sequence>EWRNFPKANGISPAQLLIGRKQRGLLPTVEVDNKKRDRVTNDVTQNRSRSRCLCPLQIGDEVRIQNAITKKWDELGIITSKRNNGRSFWIKTKNGWQILRNRRFLKKETKRTSNRDGSPETKREKIENSRIDPRRSERISRKESIGSDRNQGETDTPMLQ</sequence>
<reference evidence="2" key="1">
    <citation type="submission" date="2020-04" db="EMBL/GenBank/DDBJ databases">
        <authorList>
            <person name="Alioto T."/>
            <person name="Alioto T."/>
            <person name="Gomez Garrido J."/>
        </authorList>
    </citation>
    <scope>NUCLEOTIDE SEQUENCE</scope>
    <source>
        <strain evidence="2">A484AB</strain>
    </source>
</reference>
<accession>A0A7D9KRA2</accession>
<evidence type="ECO:0000256" key="1">
    <source>
        <dbReference type="SAM" id="MobiDB-lite"/>
    </source>
</evidence>
<dbReference type="AlphaFoldDB" id="A0A7D9KRA2"/>
<dbReference type="PANTHER" id="PTHR33244:SF3">
    <property type="entry name" value="PEPTIDASE A2 DOMAIN-CONTAINING PROTEIN"/>
    <property type="match status" value="1"/>
</dbReference>
<name>A0A7D9KRA2_PARCT</name>
<comment type="caution">
    <text evidence="2">The sequence shown here is derived from an EMBL/GenBank/DDBJ whole genome shotgun (WGS) entry which is preliminary data.</text>
</comment>